<keyword evidence="5" id="KW-0328">Glycosyltransferase</keyword>
<evidence type="ECO:0000256" key="6">
    <source>
        <dbReference type="ARBA" id="ARBA00022679"/>
    </source>
</evidence>
<evidence type="ECO:0000313" key="18">
    <source>
        <dbReference type="EMBL" id="KAF6459974.1"/>
    </source>
</evidence>
<keyword evidence="19" id="KW-1185">Reference proteome</keyword>
<dbReference type="InterPro" id="IPR029044">
    <property type="entry name" value="Nucleotide-diphossugar_trans"/>
</dbReference>
<dbReference type="FunCoup" id="A0A7J8GIN4">
    <property type="interactions" value="3022"/>
</dbReference>
<comment type="similarity">
    <text evidence="3">Belongs to the glycosyltransferase 2 family.</text>
</comment>
<dbReference type="CDD" id="cd04188">
    <property type="entry name" value="DPG_synthase"/>
    <property type="match status" value="1"/>
</dbReference>
<dbReference type="PANTHER" id="PTHR10859:SF91">
    <property type="entry name" value="DOLICHYL-PHOSPHATE BETA-GLUCOSYLTRANSFERASE"/>
    <property type="match status" value="1"/>
</dbReference>
<accession>A0A7J8GIN4</accession>
<evidence type="ECO:0000259" key="17">
    <source>
        <dbReference type="Pfam" id="PF00535"/>
    </source>
</evidence>
<evidence type="ECO:0000256" key="9">
    <source>
        <dbReference type="ARBA" id="ARBA00022968"/>
    </source>
</evidence>
<organism evidence="18 19">
    <name type="scientific">Molossus molossus</name>
    <name type="common">Pallas' mastiff bat</name>
    <name type="synonym">Vespertilio molossus</name>
    <dbReference type="NCBI Taxonomy" id="27622"/>
    <lineage>
        <taxon>Eukaryota</taxon>
        <taxon>Metazoa</taxon>
        <taxon>Chordata</taxon>
        <taxon>Craniata</taxon>
        <taxon>Vertebrata</taxon>
        <taxon>Euteleostomi</taxon>
        <taxon>Mammalia</taxon>
        <taxon>Eutheria</taxon>
        <taxon>Laurasiatheria</taxon>
        <taxon>Chiroptera</taxon>
        <taxon>Yangochiroptera</taxon>
        <taxon>Molossidae</taxon>
        <taxon>Molossus</taxon>
    </lineage>
</organism>
<dbReference type="InParanoid" id="A0A7J8GIN4"/>
<comment type="caution">
    <text evidence="18">The sequence shown here is derived from an EMBL/GenBank/DDBJ whole genome shotgun (WGS) entry which is preliminary data.</text>
</comment>
<dbReference type="SUPFAM" id="SSF53448">
    <property type="entry name" value="Nucleotide-diphospho-sugar transferases"/>
    <property type="match status" value="1"/>
</dbReference>
<dbReference type="InterPro" id="IPR001173">
    <property type="entry name" value="Glyco_trans_2-like"/>
</dbReference>
<proteinExistence type="inferred from homology"/>
<comment type="subcellular location">
    <subcellularLocation>
        <location evidence="1">Endoplasmic reticulum membrane</location>
        <topology evidence="1">Single-pass membrane protein</topology>
    </subcellularLocation>
</comment>
<comment type="pathway">
    <text evidence="2">Protein modification; protein glycosylation.</text>
</comment>
<dbReference type="AlphaFoldDB" id="A0A7J8GIN4"/>
<dbReference type="Gene3D" id="3.90.550.10">
    <property type="entry name" value="Spore Coat Polysaccharide Biosynthesis Protein SpsA, Chain A"/>
    <property type="match status" value="1"/>
</dbReference>
<evidence type="ECO:0000256" key="2">
    <source>
        <dbReference type="ARBA" id="ARBA00004922"/>
    </source>
</evidence>
<dbReference type="Pfam" id="PF00535">
    <property type="entry name" value="Glycos_transf_2"/>
    <property type="match status" value="1"/>
</dbReference>
<feature type="region of interest" description="Disordered" evidence="15">
    <location>
        <begin position="327"/>
        <end position="377"/>
    </location>
</feature>
<name>A0A7J8GIN4_MOLMO</name>
<feature type="domain" description="Glycosyltransferase 2-like" evidence="17">
    <location>
        <begin position="72"/>
        <end position="187"/>
    </location>
</feature>
<gene>
    <name evidence="18" type="ORF">HJG59_000602</name>
</gene>
<protein>
    <recommendedName>
        <fullName evidence="13">Dolichyl-phosphate beta-glucosyltransferase</fullName>
        <ecNumber evidence="4">2.4.1.117</ecNumber>
    </recommendedName>
    <alternativeName>
        <fullName evidence="14">Asparagine-linked glycosylation protein 5 homolog</fullName>
    </alternativeName>
</protein>
<dbReference type="Proteomes" id="UP000550707">
    <property type="component" value="Unassembled WGS sequence"/>
</dbReference>
<evidence type="ECO:0000256" key="3">
    <source>
        <dbReference type="ARBA" id="ARBA00006739"/>
    </source>
</evidence>
<evidence type="ECO:0000256" key="10">
    <source>
        <dbReference type="ARBA" id="ARBA00022989"/>
    </source>
</evidence>
<dbReference type="GO" id="GO:0004581">
    <property type="term" value="F:dolichyl-phosphate beta-glucosyltransferase activity"/>
    <property type="evidence" value="ECO:0007669"/>
    <property type="project" value="UniProtKB-EC"/>
</dbReference>
<keyword evidence="10 16" id="KW-1133">Transmembrane helix</keyword>
<keyword evidence="6 18" id="KW-0808">Transferase</keyword>
<evidence type="ECO:0000256" key="4">
    <source>
        <dbReference type="ARBA" id="ARBA00012583"/>
    </source>
</evidence>
<evidence type="ECO:0000256" key="1">
    <source>
        <dbReference type="ARBA" id="ARBA00004389"/>
    </source>
</evidence>
<evidence type="ECO:0000256" key="15">
    <source>
        <dbReference type="SAM" id="MobiDB-lite"/>
    </source>
</evidence>
<feature type="compositionally biased region" description="Basic and acidic residues" evidence="15">
    <location>
        <begin position="334"/>
        <end position="352"/>
    </location>
</feature>
<dbReference type="GO" id="GO:0006487">
    <property type="term" value="P:protein N-linked glycosylation"/>
    <property type="evidence" value="ECO:0007669"/>
    <property type="project" value="TreeGrafter"/>
</dbReference>
<dbReference type="PANTHER" id="PTHR10859">
    <property type="entry name" value="GLYCOSYL TRANSFERASE"/>
    <property type="match status" value="1"/>
</dbReference>
<dbReference type="InterPro" id="IPR035518">
    <property type="entry name" value="DPG_synthase"/>
</dbReference>
<evidence type="ECO:0000256" key="5">
    <source>
        <dbReference type="ARBA" id="ARBA00022676"/>
    </source>
</evidence>
<evidence type="ECO:0000313" key="19">
    <source>
        <dbReference type="Proteomes" id="UP000550707"/>
    </source>
</evidence>
<keyword evidence="7 16" id="KW-0812">Transmembrane</keyword>
<sequence>MALLPLQLAALGAVLGVALAIAALILVSLVAFITATEMPPLHRHEAERFFLNSGGQREALPSIAAAPTKQLSVVVPSYNEEKRLPVMMDEALGYLEERQKQDPTFTYELIVVDDGSEDQTSKVAFKYCQKYGSDKIRVITLVKNRGKGGAVKMGVFSSRGKKILMADADGATKFPDVEKLEKGLDELQPWPDQMAIACGSRAHLQKESIAQRSYFRTLLMYGFHGLVWVLCVRGIRDTQCGFKLLTREAARRTFSSLHVERWAFDVELLYIARSLRVPVAEIAVNWTEIEVTSAQPGDNRERGALCVQVVSGHQSCDWAASLTAGPGPWPVRMHRQDSPKGRNRDGTLDRLRGVFMSPGSSPSGGHRTGGDRAGPACVQPRVSGSKLVPFWSWLQMGRDLLFIRLRYMTGAWKLGQTRKFD</sequence>
<reference evidence="18 19" key="1">
    <citation type="journal article" date="2020" name="Nature">
        <title>Six reference-quality genomes reveal evolution of bat adaptations.</title>
        <authorList>
            <person name="Jebb D."/>
            <person name="Huang Z."/>
            <person name="Pippel M."/>
            <person name="Hughes G.M."/>
            <person name="Lavrichenko K."/>
            <person name="Devanna P."/>
            <person name="Winkler S."/>
            <person name="Jermiin L.S."/>
            <person name="Skirmuntt E.C."/>
            <person name="Katzourakis A."/>
            <person name="Burkitt-Gray L."/>
            <person name="Ray D.A."/>
            <person name="Sullivan K.A.M."/>
            <person name="Roscito J.G."/>
            <person name="Kirilenko B.M."/>
            <person name="Davalos L.M."/>
            <person name="Corthals A.P."/>
            <person name="Power M.L."/>
            <person name="Jones G."/>
            <person name="Ransome R.D."/>
            <person name="Dechmann D.K.N."/>
            <person name="Locatelli A.G."/>
            <person name="Puechmaille S.J."/>
            <person name="Fedrigo O."/>
            <person name="Jarvis E.D."/>
            <person name="Hiller M."/>
            <person name="Vernes S.C."/>
            <person name="Myers E.W."/>
            <person name="Teeling E.C."/>
        </authorList>
    </citation>
    <scope>NUCLEOTIDE SEQUENCE [LARGE SCALE GENOMIC DNA]</scope>
    <source>
        <strain evidence="18">MMolMol1</strain>
        <tissue evidence="18">Muscle</tissue>
    </source>
</reference>
<evidence type="ECO:0000256" key="16">
    <source>
        <dbReference type="SAM" id="Phobius"/>
    </source>
</evidence>
<comment type="catalytic activity">
    <reaction evidence="12">
        <text>a di-trans,poly-cis-dolichyl phosphate + UDP-alpha-D-glucose = a di-trans,poly-cis-dolichyl beta-D-glucosyl phosphate + UDP</text>
        <dbReference type="Rhea" id="RHEA:15401"/>
        <dbReference type="Rhea" id="RHEA-COMP:19498"/>
        <dbReference type="Rhea" id="RHEA-COMP:19502"/>
        <dbReference type="ChEBI" id="CHEBI:57525"/>
        <dbReference type="ChEBI" id="CHEBI:57683"/>
        <dbReference type="ChEBI" id="CHEBI:58223"/>
        <dbReference type="ChEBI" id="CHEBI:58885"/>
        <dbReference type="EC" id="2.4.1.117"/>
    </reaction>
    <physiologicalReaction direction="left-to-right" evidence="12">
        <dbReference type="Rhea" id="RHEA:15402"/>
    </physiologicalReaction>
</comment>
<keyword evidence="9" id="KW-0735">Signal-anchor</keyword>
<evidence type="ECO:0000256" key="14">
    <source>
        <dbReference type="ARBA" id="ARBA00083115"/>
    </source>
</evidence>
<evidence type="ECO:0000256" key="12">
    <source>
        <dbReference type="ARBA" id="ARBA00045097"/>
    </source>
</evidence>
<feature type="transmembrane region" description="Helical" evidence="16">
    <location>
        <begin position="6"/>
        <end position="33"/>
    </location>
</feature>
<evidence type="ECO:0000256" key="7">
    <source>
        <dbReference type="ARBA" id="ARBA00022692"/>
    </source>
</evidence>
<dbReference type="EMBL" id="JACASF010000009">
    <property type="protein sequence ID" value="KAF6459974.1"/>
    <property type="molecule type" value="Genomic_DNA"/>
</dbReference>
<keyword evidence="8" id="KW-0256">Endoplasmic reticulum</keyword>
<evidence type="ECO:0000256" key="11">
    <source>
        <dbReference type="ARBA" id="ARBA00023136"/>
    </source>
</evidence>
<dbReference type="GO" id="GO:0005789">
    <property type="term" value="C:endoplasmic reticulum membrane"/>
    <property type="evidence" value="ECO:0007669"/>
    <property type="project" value="UniProtKB-SubCell"/>
</dbReference>
<keyword evidence="11 16" id="KW-0472">Membrane</keyword>
<evidence type="ECO:0000256" key="13">
    <source>
        <dbReference type="ARBA" id="ARBA00070518"/>
    </source>
</evidence>
<dbReference type="FunFam" id="3.90.550.10:FF:000068">
    <property type="entry name" value="ALG5, dolichyl-phosphate beta-glucosyltransferase"/>
    <property type="match status" value="1"/>
</dbReference>
<evidence type="ECO:0000256" key="8">
    <source>
        <dbReference type="ARBA" id="ARBA00022824"/>
    </source>
</evidence>
<dbReference type="EC" id="2.4.1.117" evidence="4"/>